<dbReference type="eggNOG" id="COG0438">
    <property type="taxonomic scope" value="Bacteria"/>
</dbReference>
<dbReference type="HOGENOM" id="CLU_046239_0_0_9"/>
<feature type="compositionally biased region" description="Basic residues" evidence="1">
    <location>
        <begin position="140"/>
        <end position="170"/>
    </location>
</feature>
<dbReference type="RefSeq" id="WP_014641714.1">
    <property type="nucleotide sequence ID" value="NC_017668.1"/>
</dbReference>
<feature type="region of interest" description="Disordered" evidence="1">
    <location>
        <begin position="122"/>
        <end position="176"/>
    </location>
</feature>
<dbReference type="AlphaFoldDB" id="I0JI39"/>
<evidence type="ECO:0000313" key="2">
    <source>
        <dbReference type="EMBL" id="CCG43807.1"/>
    </source>
</evidence>
<dbReference type="EMBL" id="HE717023">
    <property type="protein sequence ID" value="CCG43807.1"/>
    <property type="molecule type" value="Genomic_DNA"/>
</dbReference>
<gene>
    <name evidence="2" type="ordered locus">HBHAL_1436</name>
</gene>
<dbReference type="SUPFAM" id="SSF53756">
    <property type="entry name" value="UDP-Glycosyltransferase/glycogen phosphorylase"/>
    <property type="match status" value="1"/>
</dbReference>
<dbReference type="Proteomes" id="UP000007397">
    <property type="component" value="Chromosome"/>
</dbReference>
<dbReference type="Gene3D" id="3.40.50.12580">
    <property type="match status" value="1"/>
</dbReference>
<protein>
    <submittedName>
        <fullName evidence="2">Spore coat polysaccharide biosynthesis protein</fullName>
    </submittedName>
</protein>
<dbReference type="PATRIC" id="fig|866895.3.peg.437"/>
<dbReference type="InterPro" id="IPR043148">
    <property type="entry name" value="TagF_C"/>
</dbReference>
<evidence type="ECO:0000256" key="1">
    <source>
        <dbReference type="SAM" id="MobiDB-lite"/>
    </source>
</evidence>
<dbReference type="STRING" id="866895.HBHAL_1436"/>
<evidence type="ECO:0000313" key="3">
    <source>
        <dbReference type="Proteomes" id="UP000007397"/>
    </source>
</evidence>
<name>I0JI39_HALH3</name>
<dbReference type="KEGG" id="hhd:HBHAL_1436"/>
<feature type="compositionally biased region" description="Basic and acidic residues" evidence="1">
    <location>
        <begin position="129"/>
        <end position="139"/>
    </location>
</feature>
<reference evidence="2 3" key="1">
    <citation type="journal article" date="2013" name="Environ. Microbiol.">
        <title>Chloride and organic osmolytes: a hybrid strategy to cope with elevated salinities by the moderately halophilic, chloride-dependent bacterium Halobacillus halophilus.</title>
        <authorList>
            <person name="Saum S.H."/>
            <person name="Pfeiffer F."/>
            <person name="Palm P."/>
            <person name="Rampp M."/>
            <person name="Schuster S.C."/>
            <person name="Muller V."/>
            <person name="Oesterhelt D."/>
        </authorList>
    </citation>
    <scope>NUCLEOTIDE SEQUENCE [LARGE SCALE GENOMIC DNA]</scope>
    <source>
        <strain evidence="3">ATCC 35676 / DSM 2266 / JCM 20832 / KCTC 3685 / LMG 17431 / NBRC 102448 / NCIMB 2269</strain>
    </source>
</reference>
<sequence length="530" mass="61783">MNIYEQNYWSVYVNFLEDFQDLKYKGYSIPYLCHYASLIRSNKRLVAKLHNKKFFQSLKVKVYDSKEVQEKFNDFINAHKKERKVKTTGKVVIHDVYNLLRFPIQIKRNLFTKDNSLFLIESTKSKPKNKQENKQENKQKIKQRNKKSKQRYKQSKKISRPQKRRKKQKIKVSNGIKVKVKARSRSTLVNSNTNHASHHKTFNSYLPSFDQSTIKRMQIKATRIINTFPRNHLYHDKLFKKRFFAQISKIISRIEECNGLFEQEDVSAVIVPSTHYPESRTLVIVAAEKGIPTICMQHGIISSEFGYLPKIADVDGVYGQFEVDWFKSKGIDENGLSIIGHPRFDFLNRPPSMKKTDVIKALSLHPNKKNILVIVRGNNQLGMWKTFLDHIPFKKEANIIIRDFTTKPHSLTKSHPFTFSSRHIRLYDLIKASDVVVSYCSTVALEAMIAGKPVFIMNEQIPGYVGYYDGLKDLFHSSPATLSKTVNEYIKSKKNHKKYSEIKREFLAYAYPGGKLSNVRLMKLIRRLTS</sequence>
<proteinExistence type="predicted"/>
<keyword evidence="3" id="KW-1185">Reference proteome</keyword>
<organism evidence="2 3">
    <name type="scientific">Halobacillus halophilus (strain ATCC 35676 / DSM 2266 / JCM 20832 / KCTC 3685 / LMG 17431 / NBRC 102448 / NCIMB 2269)</name>
    <name type="common">Sporosarcina halophila</name>
    <dbReference type="NCBI Taxonomy" id="866895"/>
    <lineage>
        <taxon>Bacteria</taxon>
        <taxon>Bacillati</taxon>
        <taxon>Bacillota</taxon>
        <taxon>Bacilli</taxon>
        <taxon>Bacillales</taxon>
        <taxon>Bacillaceae</taxon>
        <taxon>Halobacillus</taxon>
    </lineage>
</organism>
<accession>I0JI39</accession>